<dbReference type="InterPro" id="IPR015877">
    <property type="entry name" value="MAT1_centre"/>
</dbReference>
<organism evidence="6 7">
    <name type="scientific">Triparma strigata</name>
    <dbReference type="NCBI Taxonomy" id="1606541"/>
    <lineage>
        <taxon>Eukaryota</taxon>
        <taxon>Sar</taxon>
        <taxon>Stramenopiles</taxon>
        <taxon>Ochrophyta</taxon>
        <taxon>Bolidophyceae</taxon>
        <taxon>Parmales</taxon>
        <taxon>Triparmaceae</taxon>
        <taxon>Triparma</taxon>
    </lineage>
</organism>
<dbReference type="OrthoDB" id="5963at2759"/>
<dbReference type="AlphaFoldDB" id="A0A9W7ASD7"/>
<sequence length="293" mass="34124">MDVSPPPPRVCAKCETSSNDPHAQNLLFKTSKVPSCYHVFCLPCLKTLFSKSSSFPCPICSISLNPSKLTSSSVSTLYCSTDANWRSKVLSVYNKTRDEFDDLKGYNDYLEEIEDIIYTLVNEYYTPTGLSLRKKLSSLSQTLDSSVIERQISKEEEERVKKEEVEEEKIKEWRKRNVREQVLQRTLNLRTLYKSEKNLVSLGERSEISLYLQEAKRIGFEKYVEKEMEEGEKEEGIHVWYQGGKIGPLPTLRSRSELKNWEIKRQRICGQVVKKSKRDREICFDEFMKGVWI</sequence>
<reference evidence="7" key="1">
    <citation type="journal article" date="2023" name="Commun. Biol.">
        <title>Genome analysis of Parmales, the sister group of diatoms, reveals the evolutionary specialization of diatoms from phago-mixotrophs to photoautotrophs.</title>
        <authorList>
            <person name="Ban H."/>
            <person name="Sato S."/>
            <person name="Yoshikawa S."/>
            <person name="Yamada K."/>
            <person name="Nakamura Y."/>
            <person name="Ichinomiya M."/>
            <person name="Sato N."/>
            <person name="Blanc-Mathieu R."/>
            <person name="Endo H."/>
            <person name="Kuwata A."/>
            <person name="Ogata H."/>
        </authorList>
    </citation>
    <scope>NUCLEOTIDE SEQUENCE [LARGE SCALE GENOMIC DNA]</scope>
    <source>
        <strain evidence="7">NIES 3701</strain>
    </source>
</reference>
<accession>A0A9W7ASD7</accession>
<dbReference type="PANTHER" id="PTHR12683">
    <property type="entry name" value="CDK-ACTIVATING KINASE ASSEMBLY FACTOR MAT1"/>
    <property type="match status" value="1"/>
</dbReference>
<proteinExistence type="predicted"/>
<dbReference type="InterPro" id="IPR013083">
    <property type="entry name" value="Znf_RING/FYVE/PHD"/>
</dbReference>
<protein>
    <recommendedName>
        <fullName evidence="5">RING-type domain-containing protein</fullName>
    </recommendedName>
</protein>
<dbReference type="PROSITE" id="PS00518">
    <property type="entry name" value="ZF_RING_1"/>
    <property type="match status" value="1"/>
</dbReference>
<dbReference type="PROSITE" id="PS50089">
    <property type="entry name" value="ZF_RING_2"/>
    <property type="match status" value="1"/>
</dbReference>
<dbReference type="PANTHER" id="PTHR12683:SF13">
    <property type="entry name" value="CDK-ACTIVATING KINASE ASSEMBLY FACTOR MAT1"/>
    <property type="match status" value="1"/>
</dbReference>
<dbReference type="GO" id="GO:0005675">
    <property type="term" value="C:transcription factor TFIIH holo complex"/>
    <property type="evidence" value="ECO:0007669"/>
    <property type="project" value="TreeGrafter"/>
</dbReference>
<feature type="domain" description="RING-type" evidence="5">
    <location>
        <begin position="11"/>
        <end position="61"/>
    </location>
</feature>
<evidence type="ECO:0000256" key="1">
    <source>
        <dbReference type="ARBA" id="ARBA00022723"/>
    </source>
</evidence>
<dbReference type="Proteomes" id="UP001165085">
    <property type="component" value="Unassembled WGS sequence"/>
</dbReference>
<dbReference type="Gene3D" id="3.30.40.10">
    <property type="entry name" value="Zinc/RING finger domain, C3HC4 (zinc finger)"/>
    <property type="match status" value="1"/>
</dbReference>
<dbReference type="InterPro" id="IPR001841">
    <property type="entry name" value="Znf_RING"/>
</dbReference>
<keyword evidence="2 4" id="KW-0863">Zinc-finger</keyword>
<gene>
    <name evidence="6" type="ORF">TrST_g4722</name>
</gene>
<dbReference type="GO" id="GO:0006357">
    <property type="term" value="P:regulation of transcription by RNA polymerase II"/>
    <property type="evidence" value="ECO:0007669"/>
    <property type="project" value="TreeGrafter"/>
</dbReference>
<dbReference type="GO" id="GO:0008270">
    <property type="term" value="F:zinc ion binding"/>
    <property type="evidence" value="ECO:0007669"/>
    <property type="project" value="UniProtKB-KW"/>
</dbReference>
<evidence type="ECO:0000259" key="5">
    <source>
        <dbReference type="PROSITE" id="PS50089"/>
    </source>
</evidence>
<evidence type="ECO:0000313" key="6">
    <source>
        <dbReference type="EMBL" id="GMH73494.1"/>
    </source>
</evidence>
<dbReference type="Pfam" id="PF06391">
    <property type="entry name" value="MAT1"/>
    <property type="match status" value="1"/>
</dbReference>
<evidence type="ECO:0000256" key="4">
    <source>
        <dbReference type="PROSITE-ProRule" id="PRU00175"/>
    </source>
</evidence>
<evidence type="ECO:0000256" key="3">
    <source>
        <dbReference type="ARBA" id="ARBA00022833"/>
    </source>
</evidence>
<keyword evidence="3" id="KW-0862">Zinc</keyword>
<name>A0A9W7ASD7_9STRA</name>
<dbReference type="EMBL" id="BRXY01000169">
    <property type="protein sequence ID" value="GMH73494.1"/>
    <property type="molecule type" value="Genomic_DNA"/>
</dbReference>
<dbReference type="SUPFAM" id="SSF57850">
    <property type="entry name" value="RING/U-box"/>
    <property type="match status" value="1"/>
</dbReference>
<keyword evidence="1" id="KW-0479">Metal-binding</keyword>
<comment type="caution">
    <text evidence="6">The sequence shown here is derived from an EMBL/GenBank/DDBJ whole genome shotgun (WGS) entry which is preliminary data.</text>
</comment>
<dbReference type="InterPro" id="IPR017907">
    <property type="entry name" value="Znf_RING_CS"/>
</dbReference>
<keyword evidence="7" id="KW-1185">Reference proteome</keyword>
<evidence type="ECO:0000256" key="2">
    <source>
        <dbReference type="ARBA" id="ARBA00022771"/>
    </source>
</evidence>
<evidence type="ECO:0000313" key="7">
    <source>
        <dbReference type="Proteomes" id="UP001165085"/>
    </source>
</evidence>
<dbReference type="GO" id="GO:0006281">
    <property type="term" value="P:DNA repair"/>
    <property type="evidence" value="ECO:0007669"/>
    <property type="project" value="TreeGrafter"/>
</dbReference>